<evidence type="ECO:0000313" key="10">
    <source>
        <dbReference type="Proteomes" id="UP001217485"/>
    </source>
</evidence>
<protein>
    <submittedName>
        <fullName evidence="9">RDD family protein</fullName>
    </submittedName>
</protein>
<evidence type="ECO:0000256" key="5">
    <source>
        <dbReference type="ARBA" id="ARBA00023136"/>
    </source>
</evidence>
<evidence type="ECO:0000259" key="8">
    <source>
        <dbReference type="Pfam" id="PF06271"/>
    </source>
</evidence>
<evidence type="ECO:0000313" key="9">
    <source>
        <dbReference type="EMBL" id="MDC0680164.1"/>
    </source>
</evidence>
<dbReference type="Proteomes" id="UP001217485">
    <property type="component" value="Unassembled WGS sequence"/>
</dbReference>
<gene>
    <name evidence="9" type="ORF">POL72_20655</name>
</gene>
<proteinExistence type="predicted"/>
<reference evidence="9 10" key="1">
    <citation type="submission" date="2023-01" db="EMBL/GenBank/DDBJ databases">
        <title>Minimal conservation of predation-associated metabolite biosynthetic gene clusters underscores biosynthetic potential of Myxococcota including descriptions for ten novel species: Archangium lansinium sp. nov., Myxococcus landrumus sp. nov., Nannocystis bai.</title>
        <authorList>
            <person name="Ahearne A."/>
            <person name="Stevens C."/>
            <person name="Dowd S."/>
        </authorList>
    </citation>
    <scope>NUCLEOTIDE SEQUENCE [LARGE SCALE GENOMIC DNA]</scope>
    <source>
        <strain evidence="9 10">WIWO2</strain>
    </source>
</reference>
<dbReference type="Pfam" id="PF06271">
    <property type="entry name" value="RDD"/>
    <property type="match status" value="1"/>
</dbReference>
<evidence type="ECO:0000256" key="7">
    <source>
        <dbReference type="SAM" id="Phobius"/>
    </source>
</evidence>
<keyword evidence="4 7" id="KW-1133">Transmembrane helix</keyword>
<name>A0ABT5C166_9BACT</name>
<evidence type="ECO:0000256" key="4">
    <source>
        <dbReference type="ARBA" id="ARBA00022989"/>
    </source>
</evidence>
<comment type="caution">
    <text evidence="9">The sequence shown here is derived from an EMBL/GenBank/DDBJ whole genome shotgun (WGS) entry which is preliminary data.</text>
</comment>
<dbReference type="EMBL" id="JAQNDK010000002">
    <property type="protein sequence ID" value="MDC0680164.1"/>
    <property type="molecule type" value="Genomic_DNA"/>
</dbReference>
<evidence type="ECO:0000256" key="3">
    <source>
        <dbReference type="ARBA" id="ARBA00022692"/>
    </source>
</evidence>
<organism evidence="9 10">
    <name type="scientific">Sorangium atrum</name>
    <dbReference type="NCBI Taxonomy" id="2995308"/>
    <lineage>
        <taxon>Bacteria</taxon>
        <taxon>Pseudomonadati</taxon>
        <taxon>Myxococcota</taxon>
        <taxon>Polyangia</taxon>
        <taxon>Polyangiales</taxon>
        <taxon>Polyangiaceae</taxon>
        <taxon>Sorangium</taxon>
    </lineage>
</organism>
<feature type="domain" description="RDD" evidence="8">
    <location>
        <begin position="37"/>
        <end position="140"/>
    </location>
</feature>
<comment type="subcellular location">
    <subcellularLocation>
        <location evidence="1">Cell membrane</location>
        <topology evidence="1">Multi-pass membrane protein</topology>
    </subcellularLocation>
</comment>
<accession>A0ABT5C166</accession>
<evidence type="ECO:0000256" key="1">
    <source>
        <dbReference type="ARBA" id="ARBA00004651"/>
    </source>
</evidence>
<dbReference type="PANTHER" id="PTHR36115:SF4">
    <property type="entry name" value="MEMBRANE PROTEIN"/>
    <property type="match status" value="1"/>
</dbReference>
<evidence type="ECO:0000256" key="2">
    <source>
        <dbReference type="ARBA" id="ARBA00022475"/>
    </source>
</evidence>
<dbReference type="PANTHER" id="PTHR36115">
    <property type="entry name" value="PROLINE-RICH ANTIGEN HOMOLOG-RELATED"/>
    <property type="match status" value="1"/>
</dbReference>
<keyword evidence="2" id="KW-1003">Cell membrane</keyword>
<keyword evidence="3 7" id="KW-0812">Transmembrane</keyword>
<feature type="region of interest" description="Disordered" evidence="6">
    <location>
        <begin position="1"/>
        <end position="26"/>
    </location>
</feature>
<keyword evidence="5 7" id="KW-0472">Membrane</keyword>
<dbReference type="InterPro" id="IPR010432">
    <property type="entry name" value="RDD"/>
</dbReference>
<feature type="compositionally biased region" description="Polar residues" evidence="6">
    <location>
        <begin position="1"/>
        <end position="10"/>
    </location>
</feature>
<dbReference type="InterPro" id="IPR051791">
    <property type="entry name" value="Pra-immunoreactive"/>
</dbReference>
<keyword evidence="10" id="KW-1185">Reference proteome</keyword>
<evidence type="ECO:0000256" key="6">
    <source>
        <dbReference type="SAM" id="MobiDB-lite"/>
    </source>
</evidence>
<sequence>MNSPTAQPAESYNPYEPPKADASAALRPEERSRLRLASSDRRLVNLVVDYMGLMLFTFLVGVIFGLLGGADVFEKANDTLLGLVMMFAYYASMEAIFGATPGKLVTGTRVVMEDGSRAGLGRIALRTLCRFIPFEAFTFLTRRGGAPVGLHDRLSKTRVILVRGSDDAR</sequence>
<feature type="transmembrane region" description="Helical" evidence="7">
    <location>
        <begin position="43"/>
        <end position="67"/>
    </location>
</feature>
<feature type="transmembrane region" description="Helical" evidence="7">
    <location>
        <begin position="79"/>
        <end position="99"/>
    </location>
</feature>
<dbReference type="RefSeq" id="WP_272097197.1">
    <property type="nucleotide sequence ID" value="NZ_JAQNDK010000002.1"/>
</dbReference>